<evidence type="ECO:0000313" key="8">
    <source>
        <dbReference type="Proteomes" id="UP001332192"/>
    </source>
</evidence>
<dbReference type="InterPro" id="IPR006097">
    <property type="entry name" value="Glu/Leu/Phe/Val/Trp_DH_dimer"/>
</dbReference>
<dbReference type="PROSITE" id="PS00074">
    <property type="entry name" value="GLFV_DEHYDROGENASE"/>
    <property type="match status" value="1"/>
</dbReference>
<dbReference type="InterPro" id="IPR036291">
    <property type="entry name" value="NAD(P)-bd_dom_sf"/>
</dbReference>
<dbReference type="PRINTS" id="PR00082">
    <property type="entry name" value="GLFDHDRGNASE"/>
</dbReference>
<evidence type="ECO:0000256" key="4">
    <source>
        <dbReference type="PIRNR" id="PIRNR000185"/>
    </source>
</evidence>
<dbReference type="Pfam" id="PF02812">
    <property type="entry name" value="ELFV_dehydrog_N"/>
    <property type="match status" value="1"/>
</dbReference>
<dbReference type="CDD" id="cd01076">
    <property type="entry name" value="NAD_bind_1_Glu_DH"/>
    <property type="match status" value="1"/>
</dbReference>
<dbReference type="SUPFAM" id="SSF53223">
    <property type="entry name" value="Aminoacid dehydrogenase-like, N-terminal domain"/>
    <property type="match status" value="1"/>
</dbReference>
<dbReference type="InterPro" id="IPR033524">
    <property type="entry name" value="Glu/Leu/Phe/Val_DH_AS"/>
</dbReference>
<proteinExistence type="inferred from homology"/>
<dbReference type="EMBL" id="CP141615">
    <property type="protein sequence ID" value="WRP16439.1"/>
    <property type="molecule type" value="Genomic_DNA"/>
</dbReference>
<evidence type="ECO:0000256" key="3">
    <source>
        <dbReference type="ARBA" id="ARBA00023002"/>
    </source>
</evidence>
<dbReference type="SMART" id="SM00839">
    <property type="entry name" value="ELFV_dehydrog"/>
    <property type="match status" value="1"/>
</dbReference>
<dbReference type="Pfam" id="PF00208">
    <property type="entry name" value="ELFV_dehydrog"/>
    <property type="match status" value="1"/>
</dbReference>
<evidence type="ECO:0000256" key="5">
    <source>
        <dbReference type="RuleBase" id="RU004417"/>
    </source>
</evidence>
<protein>
    <recommendedName>
        <fullName evidence="2 4">Glutamate dehydrogenase</fullName>
    </recommendedName>
</protein>
<keyword evidence="8" id="KW-1185">Reference proteome</keyword>
<evidence type="ECO:0000313" key="7">
    <source>
        <dbReference type="EMBL" id="WRP16439.1"/>
    </source>
</evidence>
<evidence type="ECO:0000259" key="6">
    <source>
        <dbReference type="SMART" id="SM00839"/>
    </source>
</evidence>
<organism evidence="7 8">
    <name type="scientific">Carboxydichorda subterranea</name>
    <dbReference type="NCBI Taxonomy" id="3109565"/>
    <lineage>
        <taxon>Bacteria</taxon>
        <taxon>Bacillati</taxon>
        <taxon>Bacillota</taxon>
        <taxon>Limnochordia</taxon>
        <taxon>Limnochordales</taxon>
        <taxon>Geochordaceae</taxon>
        <taxon>Carboxydichorda</taxon>
    </lineage>
</organism>
<gene>
    <name evidence="7" type="ORF">U7230_10055</name>
</gene>
<name>A0ABZ1BUS5_9FIRM</name>
<dbReference type="PANTHER" id="PTHR11606:SF13">
    <property type="entry name" value="GLUTAMATE DEHYDROGENASE 1, MITOCHONDRIAL"/>
    <property type="match status" value="1"/>
</dbReference>
<evidence type="ECO:0000256" key="1">
    <source>
        <dbReference type="ARBA" id="ARBA00006382"/>
    </source>
</evidence>
<comment type="similarity">
    <text evidence="1 4 5">Belongs to the Glu/Leu/Phe/Val dehydrogenases family.</text>
</comment>
<dbReference type="InterPro" id="IPR033922">
    <property type="entry name" value="NAD_bind_Glu_DH"/>
</dbReference>
<accession>A0ABZ1BUS5</accession>
<dbReference type="Gene3D" id="3.40.50.10860">
    <property type="entry name" value="Leucine Dehydrogenase, chain A, domain 1"/>
    <property type="match status" value="1"/>
</dbReference>
<dbReference type="GO" id="GO:0016491">
    <property type="term" value="F:oxidoreductase activity"/>
    <property type="evidence" value="ECO:0007669"/>
    <property type="project" value="UniProtKB-KW"/>
</dbReference>
<feature type="domain" description="Glutamate/phenylalanine/leucine/valine/L-tryptophan dehydrogenase C-terminal" evidence="6">
    <location>
        <begin position="196"/>
        <end position="427"/>
    </location>
</feature>
<evidence type="ECO:0000256" key="2">
    <source>
        <dbReference type="ARBA" id="ARBA00012896"/>
    </source>
</evidence>
<dbReference type="Gene3D" id="3.40.50.720">
    <property type="entry name" value="NAD(P)-binding Rossmann-like Domain"/>
    <property type="match status" value="1"/>
</dbReference>
<dbReference type="InterPro" id="IPR014362">
    <property type="entry name" value="Glu_DH"/>
</dbReference>
<dbReference type="Proteomes" id="UP001332192">
    <property type="component" value="Chromosome"/>
</dbReference>
<dbReference type="PANTHER" id="PTHR11606">
    <property type="entry name" value="GLUTAMATE DEHYDROGENASE"/>
    <property type="match status" value="1"/>
</dbReference>
<sequence>MADAGSGMATLAHQAHKGSPLEMALEQLEKAAALAGIDEGLVKILKTPKRSLTVSVPVRMDDGRIEVFTGYRVQHNLARGPAKGGIRYHPGVTLEEVTALAMWMTWKCAVMNLPFGGGKGGVICDPRTLSPRELEQLTRRYTAEISVIIGPDRDIPAPDVYTNPQVMAWIMDTYSMQQGRPVPAVVTGKPIAVGGSLGREQATGRGCAIAVEEAARRIGLRLEGARVAIQGFGNVGRYSALSLEAMGARIVAVSDSSGTIRNPAGLPVRELVAYKRQHGHVMGFPGAEAAGGPDRVLVEPCDVLVPAALEEAITAENAGDVQARLIAEGANGPITPEADAILARRGITVVPDILANAGGVTVSYFEWIQGLQEFFWPEEQVEQELSRRMRQSFADVWETARRYGTDLRTGAMVLAIQRVAEATRLRGVYP</sequence>
<dbReference type="SUPFAM" id="SSF51735">
    <property type="entry name" value="NAD(P)-binding Rossmann-fold domains"/>
    <property type="match status" value="1"/>
</dbReference>
<dbReference type="InterPro" id="IPR046346">
    <property type="entry name" value="Aminoacid_DH-like_N_sf"/>
</dbReference>
<reference evidence="7 8" key="1">
    <citation type="journal article" date="2024" name="Front. Microbiol.">
        <title>Novel thermophilic genera Geochorda gen. nov. and Carboxydochorda gen. nov. from the deep terrestrial subsurface reveal the ecophysiological diversity in the class Limnochordia.</title>
        <authorList>
            <person name="Karnachuk O.V."/>
            <person name="Lukina A.P."/>
            <person name="Avakyan M.R."/>
            <person name="Kadnikov V.V."/>
            <person name="Begmatov S."/>
            <person name="Beletsky A.V."/>
            <person name="Vlasova K.G."/>
            <person name="Novikov A.A."/>
            <person name="Shcherbakova V.A."/>
            <person name="Mardanov A.V."/>
            <person name="Ravin N.V."/>
        </authorList>
    </citation>
    <scope>NUCLEOTIDE SEQUENCE [LARGE SCALE GENOMIC DNA]</scope>
    <source>
        <strain evidence="7 8">L945</strain>
    </source>
</reference>
<keyword evidence="3 4" id="KW-0560">Oxidoreductase</keyword>
<dbReference type="InterPro" id="IPR006096">
    <property type="entry name" value="Glu/Leu/Phe/Val/Trp_DH_C"/>
</dbReference>
<dbReference type="PIRSF" id="PIRSF000185">
    <property type="entry name" value="Glu_DH"/>
    <property type="match status" value="1"/>
</dbReference>
<dbReference type="InterPro" id="IPR006095">
    <property type="entry name" value="Glu/Leu/Phe/Val/Trp_DH"/>
</dbReference>